<dbReference type="eggNOG" id="COG1052">
    <property type="taxonomic scope" value="Bacteria"/>
</dbReference>
<dbReference type="InterPro" id="IPR031629">
    <property type="entry name" value="DpaA_N"/>
</dbReference>
<dbReference type="RefSeq" id="WP_013403626.1">
    <property type="nucleotide sequence ID" value="NC_014652.1"/>
</dbReference>
<reference evidence="3 4" key="2">
    <citation type="journal article" date="2011" name="J. Bacteriol.">
        <title>Complete genome sequences for the anaerobic, extremely thermophilic plant biomass-degrading bacteria Caldicellulosiruptor hydrothermalis, Caldicellulosiruptor kristjanssonii, Caldicellulosiruptor kronotskyensis, Caldicellulosiruptor owensenis, and Caldicellulosiruptor lactoaceticus.</title>
        <authorList>
            <person name="Blumer-Schuette S.E."/>
            <person name="Ozdemir I."/>
            <person name="Mistry D."/>
            <person name="Lucas S."/>
            <person name="Lapidus A."/>
            <person name="Cheng J.F."/>
            <person name="Goodwin L.A."/>
            <person name="Pitluck S."/>
            <person name="Land M.L."/>
            <person name="Hauser L.J."/>
            <person name="Woyke T."/>
            <person name="Mikhailova N."/>
            <person name="Pati A."/>
            <person name="Kyrpides N.C."/>
            <person name="Ivanova N."/>
            <person name="Detter J.C."/>
            <person name="Walston-Davenport K."/>
            <person name="Han S."/>
            <person name="Adams M.W."/>
            <person name="Kelly R.M."/>
        </authorList>
    </citation>
    <scope>NUCLEOTIDE SEQUENCE [LARGE SCALE GENOMIC DNA]</scope>
    <source>
        <strain evidence="4">DSM 18901 / VKM B-2411 / 108</strain>
    </source>
</reference>
<evidence type="ECO:0000313" key="3">
    <source>
        <dbReference type="EMBL" id="ADQ07467.1"/>
    </source>
</evidence>
<dbReference type="InterPro" id="IPR036291">
    <property type="entry name" value="NAD(P)-bd_dom_sf"/>
</dbReference>
<feature type="domain" description="D-isomer specific 2-hydroxyacid dehydrogenase NAD-binding" evidence="1">
    <location>
        <begin position="149"/>
        <end position="231"/>
    </location>
</feature>
<dbReference type="Gene3D" id="3.40.50.720">
    <property type="entry name" value="NAD(P)-binding Rossmann-like Domain"/>
    <property type="match status" value="2"/>
</dbReference>
<evidence type="ECO:0000259" key="2">
    <source>
        <dbReference type="Pfam" id="PF16924"/>
    </source>
</evidence>
<reference key="1">
    <citation type="submission" date="2010-09" db="EMBL/GenBank/DDBJ databases">
        <title>Complete sequence of Caldicellulosiruptor hydrothermalis 108.</title>
        <authorList>
            <consortium name="US DOE Joint Genome Institute"/>
            <person name="Lucas S."/>
            <person name="Copeland A."/>
            <person name="Lapidus A."/>
            <person name="Cheng J.-F."/>
            <person name="Bruce D."/>
            <person name="Goodwin L."/>
            <person name="Pitluck S."/>
            <person name="Davenport K."/>
            <person name="Detter J.C."/>
            <person name="Han C."/>
            <person name="Tapia R."/>
            <person name="Land M."/>
            <person name="Hauser L."/>
            <person name="Chang Y.-J."/>
            <person name="Jeffries C."/>
            <person name="Kyrpides N."/>
            <person name="Ivanova N."/>
            <person name="Mikhailova N."/>
            <person name="Blumer-Schuette S.E."/>
            <person name="Kelly R.M."/>
            <person name="Woyke T."/>
        </authorList>
    </citation>
    <scope>NUCLEOTIDE SEQUENCE</scope>
    <source>
        <strain>108</strain>
    </source>
</reference>
<keyword evidence="4" id="KW-1185">Reference proteome</keyword>
<accession>E4QCQ0</accession>
<protein>
    <submittedName>
        <fullName evidence="3">Dipicolinate synthase subunit A</fullName>
    </submittedName>
</protein>
<gene>
    <name evidence="3" type="ordered locus">Calhy_1752</name>
</gene>
<dbReference type="HOGENOM" id="CLU_082687_0_0_9"/>
<evidence type="ECO:0000259" key="1">
    <source>
        <dbReference type="Pfam" id="PF02826"/>
    </source>
</evidence>
<dbReference type="AlphaFoldDB" id="E4QCQ0"/>
<dbReference type="STRING" id="632292.Calhy_1752"/>
<dbReference type="Proteomes" id="UP000006890">
    <property type="component" value="Chromosome"/>
</dbReference>
<name>E4QCQ0_CALH1</name>
<dbReference type="EMBL" id="CP002219">
    <property type="protein sequence ID" value="ADQ07467.1"/>
    <property type="molecule type" value="Genomic_DNA"/>
</dbReference>
<dbReference type="Pfam" id="PF16924">
    <property type="entry name" value="DpaA_N"/>
    <property type="match status" value="1"/>
</dbReference>
<dbReference type="KEGG" id="chd:Calhy_1752"/>
<proteinExistence type="predicted"/>
<dbReference type="SUPFAM" id="SSF51735">
    <property type="entry name" value="NAD(P)-binding Rossmann-fold domains"/>
    <property type="match status" value="1"/>
</dbReference>
<feature type="domain" description="Dipicolinate synthase subunit A N-terminal" evidence="2">
    <location>
        <begin position="4"/>
        <end position="121"/>
    </location>
</feature>
<dbReference type="InterPro" id="IPR006140">
    <property type="entry name" value="D-isomer_DH_NAD-bd"/>
</dbReference>
<evidence type="ECO:0000313" key="4">
    <source>
        <dbReference type="Proteomes" id="UP000006890"/>
    </source>
</evidence>
<dbReference type="Pfam" id="PF02826">
    <property type="entry name" value="2-Hacid_dh_C"/>
    <property type="match status" value="1"/>
</dbReference>
<sequence length="295" mass="32507">MEKHIGVIGGDQRILILAESLADKGFDVLLWATDKGKVFNSPNINFAKSLDEVIEKSKVVIGPIPFTQDGKYIFAPLSQQSIEIQSLIERLSGKEIVLIASVISENIKTLCREKNIKIFDLYEKEELAILNAIPTVEGCLMIAIEKMPITLHSSNILILGYGRIGKVLTKVLRGFEANIYVASRKSSDLTWCKAFGFLPVRLCDIAEYVNKMDLIINTIPAVVVTKGVIDRIRADTLVIDLASKPGGVDFEYAREKGIEVVHALSLPGKVAPVTAAKYISEVLLSLLEEIWGVIE</sequence>
<dbReference type="GO" id="GO:0051287">
    <property type="term" value="F:NAD binding"/>
    <property type="evidence" value="ECO:0007669"/>
    <property type="project" value="InterPro"/>
</dbReference>
<dbReference type="OrthoDB" id="8840764at2"/>
<dbReference type="NCBIfam" id="NF006162">
    <property type="entry name" value="PRK08306.1"/>
    <property type="match status" value="1"/>
</dbReference>
<organism evidence="3 4">
    <name type="scientific">Caldicellulosiruptor hydrothermalis (strain DSM 18901 / VKM B-2411 / 108)</name>
    <dbReference type="NCBI Taxonomy" id="632292"/>
    <lineage>
        <taxon>Bacteria</taxon>
        <taxon>Bacillati</taxon>
        <taxon>Bacillota</taxon>
        <taxon>Bacillota incertae sedis</taxon>
        <taxon>Caldicellulosiruptorales</taxon>
        <taxon>Caldicellulosiruptoraceae</taxon>
        <taxon>Caldicellulosiruptor</taxon>
    </lineage>
</organism>